<gene>
    <name evidence="1" type="ORF">Hypma_007061</name>
</gene>
<keyword evidence="2" id="KW-1185">Reference proteome</keyword>
<name>A0A369KCB0_HYPMA</name>
<sequence>MSIPEVPHDIIYLILDDLCEDLHALAACALAARSFRAYAQKRLYTTIAIELCSWKSHITRDSVRELSDIFITNPLLKSHVRHLVLLLHQYGEGRKRSLLILHTLPQLRRLTVKPSRWYPMAYWDSFSRSLRNDICMLMMSPTVVDVSVIAISRFPASCLVGCPQLKGITWSTSSDQDVPKTKSVLRFSTDLPTPDGRLRHITSQATTLGQIIEAVSVSQPHPRLTLNHLGQLNVEIWSQAEILIFQSTLKLCAGSLKTLDVTLSKFPGHSYFRFFELETMHSLQSLSINLIRWSMETIIAWLQHFLSSRTSPTSTLLENFSLSLPINIDVTLWQHLDCILVQAGHLSNAHIELRLSSIIISVFMAKLLSLGTQSPLITIETLCLYCVDNSTVFFKVISHLR</sequence>
<dbReference type="EMBL" id="LUEZ02000005">
    <property type="protein sequence ID" value="RDB30507.1"/>
    <property type="molecule type" value="Genomic_DNA"/>
</dbReference>
<dbReference type="AlphaFoldDB" id="A0A369KCB0"/>
<proteinExistence type="predicted"/>
<accession>A0A369KCB0</accession>
<comment type="caution">
    <text evidence="1">The sequence shown here is derived from an EMBL/GenBank/DDBJ whole genome shotgun (WGS) entry which is preliminary data.</text>
</comment>
<dbReference type="Proteomes" id="UP000076154">
    <property type="component" value="Unassembled WGS sequence"/>
</dbReference>
<evidence type="ECO:0008006" key="3">
    <source>
        <dbReference type="Google" id="ProtNLM"/>
    </source>
</evidence>
<evidence type="ECO:0000313" key="1">
    <source>
        <dbReference type="EMBL" id="RDB30507.1"/>
    </source>
</evidence>
<evidence type="ECO:0000313" key="2">
    <source>
        <dbReference type="Proteomes" id="UP000076154"/>
    </source>
</evidence>
<organism evidence="1 2">
    <name type="scientific">Hypsizygus marmoreus</name>
    <name type="common">White beech mushroom</name>
    <name type="synonym">Agaricus marmoreus</name>
    <dbReference type="NCBI Taxonomy" id="39966"/>
    <lineage>
        <taxon>Eukaryota</taxon>
        <taxon>Fungi</taxon>
        <taxon>Dikarya</taxon>
        <taxon>Basidiomycota</taxon>
        <taxon>Agaricomycotina</taxon>
        <taxon>Agaricomycetes</taxon>
        <taxon>Agaricomycetidae</taxon>
        <taxon>Agaricales</taxon>
        <taxon>Tricholomatineae</taxon>
        <taxon>Lyophyllaceae</taxon>
        <taxon>Hypsizygus</taxon>
    </lineage>
</organism>
<reference evidence="1" key="1">
    <citation type="submission" date="2018-04" db="EMBL/GenBank/DDBJ databases">
        <title>Whole genome sequencing of Hypsizygus marmoreus.</title>
        <authorList>
            <person name="Choi I.-G."/>
            <person name="Min B."/>
            <person name="Kim J.-G."/>
            <person name="Kim S."/>
            <person name="Oh Y.-L."/>
            <person name="Kong W.-S."/>
            <person name="Park H."/>
            <person name="Jeong J."/>
            <person name="Song E.-S."/>
        </authorList>
    </citation>
    <scope>NUCLEOTIDE SEQUENCE [LARGE SCALE GENOMIC DNA]</scope>
    <source>
        <strain evidence="1">51987-8</strain>
    </source>
</reference>
<protein>
    <recommendedName>
        <fullName evidence="3">F-box domain-containing protein</fullName>
    </recommendedName>
</protein>
<dbReference type="InParanoid" id="A0A369KCB0"/>